<dbReference type="SUPFAM" id="SSF52788">
    <property type="entry name" value="Phosphotyrosine protein phosphatases I"/>
    <property type="match status" value="1"/>
</dbReference>
<evidence type="ECO:0000313" key="7">
    <source>
        <dbReference type="EMBL" id="KXZ57214.1"/>
    </source>
</evidence>
<feature type="active site" description="Proton donor" evidence="5">
    <location>
        <position position="137"/>
    </location>
</feature>
<dbReference type="SMART" id="SM00226">
    <property type="entry name" value="LMWPc"/>
    <property type="match status" value="1"/>
</dbReference>
<evidence type="ECO:0000313" key="8">
    <source>
        <dbReference type="Proteomes" id="UP000243589"/>
    </source>
</evidence>
<dbReference type="GO" id="GO:0004725">
    <property type="term" value="F:protein tyrosine phosphatase activity"/>
    <property type="evidence" value="ECO:0007669"/>
    <property type="project" value="UniProtKB-EC"/>
</dbReference>
<dbReference type="PANTHER" id="PTHR11717">
    <property type="entry name" value="LOW MOLECULAR WEIGHT PROTEIN TYROSINE PHOSPHATASE"/>
    <property type="match status" value="1"/>
</dbReference>
<gene>
    <name evidence="7" type="primary">ptpA_3</name>
    <name evidence="7" type="ORF">Bravens_02044</name>
</gene>
<evidence type="ECO:0000259" key="6">
    <source>
        <dbReference type="SMART" id="SM00226"/>
    </source>
</evidence>
<sequence>MKPFRIAFVCTGNICRSAMAEMMLKHELAGLGRTDIEVESFGISDEEVGNPIDYRARAELEKNEVPVTEHSPRQLRAEHLADIDLAIAMTSRHVAGIRRLEKQAGGHVPTVRMLHQFDEGANPNEDPETAAVADVADPWYGTADDFITTYRELADAQPGIITAVDAIRDN</sequence>
<keyword evidence="3 7" id="KW-0378">Hydrolase</keyword>
<dbReference type="InterPro" id="IPR017867">
    <property type="entry name" value="Tyr_phospatase_low_mol_wt"/>
</dbReference>
<accession>A0A150H592</accession>
<protein>
    <recommendedName>
        <fullName evidence="2">protein-tyrosine-phosphatase</fullName>
        <ecNumber evidence="2">3.1.3.48</ecNumber>
    </recommendedName>
</protein>
<keyword evidence="4" id="KW-0904">Protein phosphatase</keyword>
<organism evidence="7 8">
    <name type="scientific">Brevibacterium ravenspurgense</name>
    <dbReference type="NCBI Taxonomy" id="479117"/>
    <lineage>
        <taxon>Bacteria</taxon>
        <taxon>Bacillati</taxon>
        <taxon>Actinomycetota</taxon>
        <taxon>Actinomycetes</taxon>
        <taxon>Micrococcales</taxon>
        <taxon>Brevibacteriaceae</taxon>
        <taxon>Brevibacterium</taxon>
    </lineage>
</organism>
<dbReference type="CDD" id="cd16343">
    <property type="entry name" value="LMWPTP"/>
    <property type="match status" value="1"/>
</dbReference>
<dbReference type="PANTHER" id="PTHR11717:SF7">
    <property type="entry name" value="LOW MOLECULAR WEIGHT PHOSPHOTYROSINE PROTEIN PHOSPHATASE"/>
    <property type="match status" value="1"/>
</dbReference>
<dbReference type="PATRIC" id="fig|479117.4.peg.2029"/>
<dbReference type="EC" id="3.1.3.48" evidence="2"/>
<dbReference type="InterPro" id="IPR050438">
    <property type="entry name" value="LMW_PTPase"/>
</dbReference>
<reference evidence="7 8" key="1">
    <citation type="submission" date="2016-01" db="EMBL/GenBank/DDBJ databases">
        <title>Use of Whole Genome Sequencing to ascertain that Brevibacterium massiliense (Roux, Raoult 2009) is a later heterotypic synonym of Brevibacterium ravenspurgense (Mages 2008).</title>
        <authorList>
            <person name="Bernier A.-M."/>
            <person name="Burdz T."/>
            <person name="Huynh C."/>
            <person name="Pachecho A.L."/>
            <person name="Wiebe D."/>
            <person name="Bonner C."/>
            <person name="Bernard K."/>
        </authorList>
    </citation>
    <scope>NUCLEOTIDE SEQUENCE [LARGE SCALE GENOMIC DNA]</scope>
    <source>
        <strain evidence="7 8">CCUG56047</strain>
    </source>
</reference>
<dbReference type="InterPro" id="IPR036196">
    <property type="entry name" value="Ptyr_pPase_sf"/>
</dbReference>
<feature type="domain" description="Phosphotyrosine protein phosphatase I" evidence="6">
    <location>
        <begin position="4"/>
        <end position="163"/>
    </location>
</feature>
<keyword evidence="8" id="KW-1185">Reference proteome</keyword>
<proteinExistence type="inferred from homology"/>
<dbReference type="InterPro" id="IPR023485">
    <property type="entry name" value="Ptyr_pPase"/>
</dbReference>
<evidence type="ECO:0000256" key="1">
    <source>
        <dbReference type="ARBA" id="ARBA00011063"/>
    </source>
</evidence>
<dbReference type="Gene3D" id="3.40.50.2300">
    <property type="match status" value="1"/>
</dbReference>
<dbReference type="EMBL" id="LQQC01000013">
    <property type="protein sequence ID" value="KXZ57214.1"/>
    <property type="molecule type" value="Genomic_DNA"/>
</dbReference>
<evidence type="ECO:0000256" key="4">
    <source>
        <dbReference type="ARBA" id="ARBA00022912"/>
    </source>
</evidence>
<evidence type="ECO:0000256" key="5">
    <source>
        <dbReference type="PIRSR" id="PIRSR617867-1"/>
    </source>
</evidence>
<dbReference type="RefSeq" id="WP_062023144.1">
    <property type="nucleotide sequence ID" value="NZ_LQQC01000013.1"/>
</dbReference>
<dbReference type="AlphaFoldDB" id="A0A150H592"/>
<feature type="active site" evidence="5">
    <location>
        <position position="16"/>
    </location>
</feature>
<evidence type="ECO:0000256" key="2">
    <source>
        <dbReference type="ARBA" id="ARBA00013064"/>
    </source>
</evidence>
<name>A0A150H592_9MICO</name>
<dbReference type="Pfam" id="PF01451">
    <property type="entry name" value="LMWPc"/>
    <property type="match status" value="1"/>
</dbReference>
<feature type="active site" description="Nucleophile" evidence="5">
    <location>
        <position position="10"/>
    </location>
</feature>
<dbReference type="Proteomes" id="UP000243589">
    <property type="component" value="Unassembled WGS sequence"/>
</dbReference>
<comment type="similarity">
    <text evidence="1">Belongs to the low molecular weight phosphotyrosine protein phosphatase family.</text>
</comment>
<dbReference type="PRINTS" id="PR00719">
    <property type="entry name" value="LMWPTPASE"/>
</dbReference>
<comment type="caution">
    <text evidence="7">The sequence shown here is derived from an EMBL/GenBank/DDBJ whole genome shotgun (WGS) entry which is preliminary data.</text>
</comment>
<evidence type="ECO:0000256" key="3">
    <source>
        <dbReference type="ARBA" id="ARBA00022801"/>
    </source>
</evidence>